<sequence length="116" mass="13381">MAEEWEKKVELIIDAQINTVIQLKEARVCEKEARVPEKKHGVKKRSDREDDPSLRRPPMPKEVMVAKDKIRFLAKCKEHTFGNFSSPLIKDGRAVMCNFCESIGRHEEDSCPKSDL</sequence>
<comment type="caution">
    <text evidence="2">The sequence shown here is derived from an EMBL/GenBank/DDBJ whole genome shotgun (WGS) entry which is preliminary data.</text>
</comment>
<dbReference type="EMBL" id="JARK01001478">
    <property type="protein sequence ID" value="EYB97262.1"/>
    <property type="molecule type" value="Genomic_DNA"/>
</dbReference>
<evidence type="ECO:0000313" key="3">
    <source>
        <dbReference type="Proteomes" id="UP000024635"/>
    </source>
</evidence>
<dbReference type="AlphaFoldDB" id="A0A016T3I7"/>
<evidence type="ECO:0000313" key="2">
    <source>
        <dbReference type="EMBL" id="EYB97262.1"/>
    </source>
</evidence>
<reference evidence="3" key="1">
    <citation type="journal article" date="2015" name="Nat. Genet.">
        <title>The genome and transcriptome of the zoonotic hookworm Ancylostoma ceylanicum identify infection-specific gene families.</title>
        <authorList>
            <person name="Schwarz E.M."/>
            <person name="Hu Y."/>
            <person name="Antoshechkin I."/>
            <person name="Miller M.M."/>
            <person name="Sternberg P.W."/>
            <person name="Aroian R.V."/>
        </authorList>
    </citation>
    <scope>NUCLEOTIDE SEQUENCE</scope>
    <source>
        <strain evidence="3">HY135</strain>
    </source>
</reference>
<accession>A0A016T3I7</accession>
<proteinExistence type="predicted"/>
<gene>
    <name evidence="2" type="primary">Acey_s0142.g2327</name>
    <name evidence="2" type="ORF">Y032_0142g2327</name>
</gene>
<organism evidence="2 3">
    <name type="scientific">Ancylostoma ceylanicum</name>
    <dbReference type="NCBI Taxonomy" id="53326"/>
    <lineage>
        <taxon>Eukaryota</taxon>
        <taxon>Metazoa</taxon>
        <taxon>Ecdysozoa</taxon>
        <taxon>Nematoda</taxon>
        <taxon>Chromadorea</taxon>
        <taxon>Rhabditida</taxon>
        <taxon>Rhabditina</taxon>
        <taxon>Rhabditomorpha</taxon>
        <taxon>Strongyloidea</taxon>
        <taxon>Ancylostomatidae</taxon>
        <taxon>Ancylostomatinae</taxon>
        <taxon>Ancylostoma</taxon>
    </lineage>
</organism>
<name>A0A016T3I7_9BILA</name>
<feature type="compositionally biased region" description="Basic and acidic residues" evidence="1">
    <location>
        <begin position="32"/>
        <end position="54"/>
    </location>
</feature>
<evidence type="ECO:0000256" key="1">
    <source>
        <dbReference type="SAM" id="MobiDB-lite"/>
    </source>
</evidence>
<protein>
    <submittedName>
        <fullName evidence="2">Uncharacterized protein</fullName>
    </submittedName>
</protein>
<dbReference type="OrthoDB" id="10406905at2759"/>
<dbReference type="Proteomes" id="UP000024635">
    <property type="component" value="Unassembled WGS sequence"/>
</dbReference>
<feature type="region of interest" description="Disordered" evidence="1">
    <location>
        <begin position="32"/>
        <end position="61"/>
    </location>
</feature>
<keyword evidence="3" id="KW-1185">Reference proteome</keyword>